<feature type="region of interest" description="Disordered" evidence="1">
    <location>
        <begin position="23"/>
        <end position="88"/>
    </location>
</feature>
<evidence type="ECO:0000256" key="1">
    <source>
        <dbReference type="SAM" id="MobiDB-lite"/>
    </source>
</evidence>
<feature type="compositionally biased region" description="Polar residues" evidence="1">
    <location>
        <begin position="165"/>
        <end position="185"/>
    </location>
</feature>
<keyword evidence="3" id="KW-1185">Reference proteome</keyword>
<name>A0A1I8AM82_9BILA</name>
<feature type="region of interest" description="Disordered" evidence="1">
    <location>
        <begin position="160"/>
        <end position="190"/>
    </location>
</feature>
<protein>
    <submittedName>
        <fullName evidence="4">DUF148 domain-containing protein</fullName>
    </submittedName>
</protein>
<proteinExistence type="predicted"/>
<organism evidence="3 4">
    <name type="scientific">Steinernema glaseri</name>
    <dbReference type="NCBI Taxonomy" id="37863"/>
    <lineage>
        <taxon>Eukaryota</taxon>
        <taxon>Metazoa</taxon>
        <taxon>Ecdysozoa</taxon>
        <taxon>Nematoda</taxon>
        <taxon>Chromadorea</taxon>
        <taxon>Rhabditida</taxon>
        <taxon>Tylenchina</taxon>
        <taxon>Panagrolaimomorpha</taxon>
        <taxon>Strongyloidoidea</taxon>
        <taxon>Steinernematidae</taxon>
        <taxon>Steinernema</taxon>
    </lineage>
</organism>
<feature type="compositionally biased region" description="Low complexity" evidence="1">
    <location>
        <begin position="35"/>
        <end position="51"/>
    </location>
</feature>
<feature type="compositionally biased region" description="Polar residues" evidence="1">
    <location>
        <begin position="23"/>
        <end position="34"/>
    </location>
</feature>
<evidence type="ECO:0000256" key="2">
    <source>
        <dbReference type="SAM" id="SignalP"/>
    </source>
</evidence>
<dbReference type="Proteomes" id="UP000095287">
    <property type="component" value="Unplaced"/>
</dbReference>
<accession>A0A1I8AM82</accession>
<evidence type="ECO:0000313" key="4">
    <source>
        <dbReference type="WBParaSite" id="L893_g7220.t1"/>
    </source>
</evidence>
<keyword evidence="2" id="KW-0732">Signal</keyword>
<feature type="signal peptide" evidence="2">
    <location>
        <begin position="1"/>
        <end position="20"/>
    </location>
</feature>
<dbReference type="WBParaSite" id="L893_g7220.t1">
    <property type="protein sequence ID" value="L893_g7220.t1"/>
    <property type="gene ID" value="L893_g7220"/>
</dbReference>
<evidence type="ECO:0000313" key="3">
    <source>
        <dbReference type="Proteomes" id="UP000095287"/>
    </source>
</evidence>
<reference evidence="4" key="1">
    <citation type="submission" date="2016-11" db="UniProtKB">
        <authorList>
            <consortium name="WormBaseParasite"/>
        </authorList>
    </citation>
    <scope>IDENTIFICATION</scope>
</reference>
<feature type="chain" id="PRO_5009314843" evidence="2">
    <location>
        <begin position="21"/>
        <end position="212"/>
    </location>
</feature>
<sequence>MRFNTVLLAAAFLLVSTGFATNTTDSLLPGTSTSAPEAVVAEAEPPVAVAENKTSEEISGTSTPAPIADVTETERPVAEEEAGSGTFAPEVLDIVVNQLVGSGEASTTEKTVEESKVPDEVRIPDQVMEKPRTVGKNVPEEEEPIFKSAIVKLPVKNEEPEVATTDASEQLLNDESAPSSISPKFTTTTTTSSANRLGLAAIFSFTLAHVFV</sequence>
<dbReference type="AlphaFoldDB" id="A0A1I8AM82"/>